<dbReference type="GO" id="GO:0004788">
    <property type="term" value="F:thiamine diphosphokinase activity"/>
    <property type="evidence" value="ECO:0000318"/>
    <property type="project" value="GO_Central"/>
</dbReference>
<dbReference type="STRING" id="5664.Q4QG30"/>
<dbReference type="KEGG" id="lma:LMJF_13_1240"/>
<evidence type="ECO:0000259" key="6">
    <source>
        <dbReference type="Pfam" id="PF04265"/>
    </source>
</evidence>
<keyword evidence="2" id="KW-0547">Nucleotide-binding</keyword>
<dbReference type="GeneID" id="5650153"/>
<feature type="compositionally biased region" description="Basic and acidic residues" evidence="5">
    <location>
        <begin position="217"/>
        <end position="234"/>
    </location>
</feature>
<protein>
    <recommendedName>
        <fullName evidence="6">Thiamin pyrophosphokinase thiamin-binding domain-containing protein</fullName>
    </recommendedName>
</protein>
<dbReference type="InterPro" id="IPR036371">
    <property type="entry name" value="TPK_B1-bd_sf"/>
</dbReference>
<dbReference type="GO" id="GO:0005524">
    <property type="term" value="F:ATP binding"/>
    <property type="evidence" value="ECO:0007669"/>
    <property type="project" value="UniProtKB-KW"/>
</dbReference>
<evidence type="ECO:0000256" key="1">
    <source>
        <dbReference type="ARBA" id="ARBA00022679"/>
    </source>
</evidence>
<evidence type="ECO:0000256" key="4">
    <source>
        <dbReference type="ARBA" id="ARBA00022840"/>
    </source>
</evidence>
<dbReference type="InParanoid" id="Q4QG30"/>
<evidence type="ECO:0000313" key="8">
    <source>
        <dbReference type="Proteomes" id="UP000000542"/>
    </source>
</evidence>
<dbReference type="InterPro" id="IPR036759">
    <property type="entry name" value="TPK_catalytic_sf"/>
</dbReference>
<reference evidence="7 8" key="2">
    <citation type="journal article" date="2011" name="Genome Res.">
        <title>Chromosome and gene copy number variation allow major structural change between species and strains of Leishmania.</title>
        <authorList>
            <person name="Rogers M.B."/>
            <person name="Hilley J.D."/>
            <person name="Dickens N.J."/>
            <person name="Wilkes J."/>
            <person name="Bates P.A."/>
            <person name="Depledge D.P."/>
            <person name="Harris D."/>
            <person name="Her Y."/>
            <person name="Herzyk P."/>
            <person name="Imamura H."/>
            <person name="Otto T.D."/>
            <person name="Sanders M."/>
            <person name="Seeger K."/>
            <person name="Dujardin J.C."/>
            <person name="Berriman M."/>
            <person name="Smith D.F."/>
            <person name="Hertz-Fowler C."/>
            <person name="Mottram J.C."/>
        </authorList>
    </citation>
    <scope>NUCLEOTIDE SEQUENCE [LARGE SCALE GENOMIC DNA]</scope>
    <source>
        <strain evidence="8">MHOM/IL/81/Friedlin</strain>
    </source>
</reference>
<organism evidence="7 8">
    <name type="scientific">Leishmania major</name>
    <dbReference type="NCBI Taxonomy" id="5664"/>
    <lineage>
        <taxon>Eukaryota</taxon>
        <taxon>Discoba</taxon>
        <taxon>Euglenozoa</taxon>
        <taxon>Kinetoplastea</taxon>
        <taxon>Metakinetoplastina</taxon>
        <taxon>Trypanosomatida</taxon>
        <taxon>Trypanosomatidae</taxon>
        <taxon>Leishmaniinae</taxon>
        <taxon>Leishmania</taxon>
    </lineage>
</organism>
<evidence type="ECO:0000256" key="2">
    <source>
        <dbReference type="ARBA" id="ARBA00022741"/>
    </source>
</evidence>
<feature type="region of interest" description="Disordered" evidence="5">
    <location>
        <begin position="214"/>
        <end position="234"/>
    </location>
</feature>
<accession>Q4QG30</accession>
<dbReference type="OMA" id="LFACWPD"/>
<evidence type="ECO:0000313" key="7">
    <source>
        <dbReference type="EMBL" id="CAJ03049.1"/>
    </source>
</evidence>
<dbReference type="eggNOG" id="ENOG502S51H">
    <property type="taxonomic scope" value="Eukaryota"/>
</dbReference>
<dbReference type="VEuPathDB" id="TriTrypDB:LMJSD75_130016600"/>
<dbReference type="AlphaFoldDB" id="Q4QG30"/>
<evidence type="ECO:0000256" key="5">
    <source>
        <dbReference type="SAM" id="MobiDB-lite"/>
    </source>
</evidence>
<dbReference type="GO" id="GO:0009229">
    <property type="term" value="P:thiamine diphosphate biosynthetic process"/>
    <property type="evidence" value="ECO:0000318"/>
    <property type="project" value="GO_Central"/>
</dbReference>
<dbReference type="PANTHER" id="PTHR13622">
    <property type="entry name" value="THIAMIN PYROPHOSPHOKINASE"/>
    <property type="match status" value="1"/>
</dbReference>
<feature type="domain" description="Thiamin pyrophosphokinase thiamin-binding" evidence="6">
    <location>
        <begin position="463"/>
        <end position="524"/>
    </location>
</feature>
<dbReference type="InterPro" id="IPR007373">
    <property type="entry name" value="Thiamin_PyroPKinase_B1-bd"/>
</dbReference>
<dbReference type="Gene3D" id="3.40.50.10240">
    <property type="entry name" value="Thiamin pyrophosphokinase, catalytic domain"/>
    <property type="match status" value="1"/>
</dbReference>
<reference evidence="7 8" key="1">
    <citation type="journal article" date="2005" name="Science">
        <title>The genome of the kinetoplastid parasite, Leishmania major.</title>
        <authorList>
            <person name="Ivens A.C."/>
            <person name="Peacock C.S."/>
            <person name="Worthey E.A."/>
            <person name="Murphy L."/>
            <person name="Aggarwal G."/>
            <person name="Berriman M."/>
            <person name="Sisk E."/>
            <person name="Rajandream M.A."/>
            <person name="Adlem E."/>
            <person name="Aert R."/>
            <person name="Anupama A."/>
            <person name="Apostolou Z."/>
            <person name="Attipoe P."/>
            <person name="Bason N."/>
            <person name="Bauser C."/>
            <person name="Beck A."/>
            <person name="Beverley S.M."/>
            <person name="Bianchettin G."/>
            <person name="Borzym K."/>
            <person name="Bothe G."/>
            <person name="Bruschi C.V."/>
            <person name="Collins M."/>
            <person name="Cadag E."/>
            <person name="Ciarloni L."/>
            <person name="Clayton C."/>
            <person name="Coulson R.M."/>
            <person name="Cronin A."/>
            <person name="Cruz A.K."/>
            <person name="Davies R.M."/>
            <person name="De Gaudenzi J."/>
            <person name="Dobson D.E."/>
            <person name="Duesterhoeft A."/>
            <person name="Fazelina G."/>
            <person name="Fosker N."/>
            <person name="Frasch A.C."/>
            <person name="Fraser A."/>
            <person name="Fuchs M."/>
            <person name="Gabel C."/>
            <person name="Goble A."/>
            <person name="Goffeau A."/>
            <person name="Harris D."/>
            <person name="Hertz-Fowler C."/>
            <person name="Hilbert H."/>
            <person name="Horn D."/>
            <person name="Huang Y."/>
            <person name="Klages S."/>
            <person name="Knights A."/>
            <person name="Kube M."/>
            <person name="Larke N."/>
            <person name="Litvin L."/>
            <person name="Lord A."/>
            <person name="Louie T."/>
            <person name="Marra M."/>
            <person name="Masuy D."/>
            <person name="Matthews K."/>
            <person name="Michaeli S."/>
            <person name="Mottram J.C."/>
            <person name="Muller-Auer S."/>
            <person name="Munden H."/>
            <person name="Nelson S."/>
            <person name="Norbertczak H."/>
            <person name="Oliver K."/>
            <person name="O'neil S."/>
            <person name="Pentony M."/>
            <person name="Pohl T.M."/>
            <person name="Price C."/>
            <person name="Purnelle B."/>
            <person name="Quail M.A."/>
            <person name="Rabbinowitsch E."/>
            <person name="Reinhardt R."/>
            <person name="Rieger M."/>
            <person name="Rinta J."/>
            <person name="Robben J."/>
            <person name="Robertson L."/>
            <person name="Ruiz J.C."/>
            <person name="Rutter S."/>
            <person name="Saunders D."/>
            <person name="Schafer M."/>
            <person name="Schein J."/>
            <person name="Schwartz D.C."/>
            <person name="Seeger K."/>
            <person name="Seyler A."/>
            <person name="Sharp S."/>
            <person name="Shin H."/>
            <person name="Sivam D."/>
            <person name="Squares R."/>
            <person name="Squares S."/>
            <person name="Tosato V."/>
            <person name="Vogt C."/>
            <person name="Volckaert G."/>
            <person name="Wambutt R."/>
            <person name="Warren T."/>
            <person name="Wedler H."/>
            <person name="Woodward J."/>
            <person name="Zhou S."/>
            <person name="Zimmermann W."/>
            <person name="Smith D.F."/>
            <person name="Blackwell J.M."/>
            <person name="Stuart K.D."/>
            <person name="Barrell B."/>
            <person name="Myler P.J."/>
        </authorList>
    </citation>
    <scope>NUCLEOTIDE SEQUENCE [LARGE SCALE GENOMIC DNA]</scope>
    <source>
        <strain evidence="8">MHOM/IL/81/Friedlin</strain>
    </source>
</reference>
<dbReference type="SUPFAM" id="SSF63999">
    <property type="entry name" value="Thiamin pyrophosphokinase, catalytic domain"/>
    <property type="match status" value="1"/>
</dbReference>
<evidence type="ECO:0000256" key="3">
    <source>
        <dbReference type="ARBA" id="ARBA00022777"/>
    </source>
</evidence>
<dbReference type="VEuPathDB" id="TriTrypDB:LMJFC_130018100"/>
<dbReference type="GO" id="GO:0016301">
    <property type="term" value="F:kinase activity"/>
    <property type="evidence" value="ECO:0007669"/>
    <property type="project" value="UniProtKB-KW"/>
</dbReference>
<dbReference type="PANTHER" id="PTHR13622:SF8">
    <property type="entry name" value="THIAMIN PYROPHOSPHOKINASE 1"/>
    <property type="match status" value="1"/>
</dbReference>
<name>Q4QG30_LEIMA</name>
<dbReference type="SUPFAM" id="SSF63862">
    <property type="entry name" value="Thiamin pyrophosphokinase, substrate-binding domain"/>
    <property type="match status" value="1"/>
</dbReference>
<keyword evidence="3" id="KW-0418">Kinase</keyword>
<keyword evidence="4" id="KW-0067">ATP-binding</keyword>
<keyword evidence="1" id="KW-0808">Transferase</keyword>
<dbReference type="EMBL" id="FR796409">
    <property type="protein sequence ID" value="CAJ03049.1"/>
    <property type="molecule type" value="Genomic_DNA"/>
</dbReference>
<keyword evidence="8" id="KW-1185">Reference proteome</keyword>
<sequence>MHQKKRKTRHTRTLRPCPLHGSSAKVTVDRLSSVMSHLETCMHLDTQPALHTRKLCSCNAVLALGRTDAVTTDTPVSDTSLFGVILLNSPANTEEDFASYIRFFERHRGRVTPASWAREGEEEADATPVSRAPQEHCPYFICADGAYAALKKYCTQHDISIAGSGSGSGTAEQGAFIASRLCDALIGDLDSLPATHAMLLADAGDAEIVLAAAADAEPPRRRDDGQGTNSGDKRLVFHDNVNSIPVTLLEKVRRRRDAYRHREVSASSATPAEPFVLLPVACQMSTDFTKCVALLQRLRALDVGMPDSLNGVDPLQGFDQEAPLAAQSPDVTSLASDCVALLPEALSTAEMQAGEDRQEADRCRCLLESVTPSAPFTTKQPAQGLETRVLPNIAVLGALGGRIDHEFGVVCCLLCYARVFHIMVINKYNVLFACWPDGVTQLVLPPLWSSSGPATRETAVPYMCGIIPFGFVREMETAGLRWNVVKGRPEVYDGYTQTNSYRLAFDGLVSACNIVTSPVVTIDVRPLHCALGPCCPGSVAPMKCSCDPDAPSINPPTLFTLGLPGVCPDYPADAPASL</sequence>
<dbReference type="VEuPathDB" id="TriTrypDB:LmjF.13.1240"/>
<dbReference type="RefSeq" id="XP_001681868.1">
    <property type="nucleotide sequence ID" value="XM_001681816.1"/>
</dbReference>
<dbReference type="VEuPathDB" id="TriTrypDB:LMJLV39_130016600"/>
<proteinExistence type="predicted"/>
<dbReference type="Proteomes" id="UP000000542">
    <property type="component" value="Chromosome 13"/>
</dbReference>
<gene>
    <name evidence="7" type="ORF">LMJF_13_1240</name>
</gene>
<dbReference type="Pfam" id="PF04265">
    <property type="entry name" value="TPK_B1_binding"/>
    <property type="match status" value="1"/>
</dbReference>
<dbReference type="HOGENOM" id="CLU_472125_0_0_1"/>